<evidence type="ECO:0000313" key="1">
    <source>
        <dbReference type="EMBL" id="KRZ37605.1"/>
    </source>
</evidence>
<organism evidence="1 2">
    <name type="scientific">Trichinella pseudospiralis</name>
    <name type="common">Parasitic roundworm</name>
    <dbReference type="NCBI Taxonomy" id="6337"/>
    <lineage>
        <taxon>Eukaryota</taxon>
        <taxon>Metazoa</taxon>
        <taxon>Ecdysozoa</taxon>
        <taxon>Nematoda</taxon>
        <taxon>Enoplea</taxon>
        <taxon>Dorylaimia</taxon>
        <taxon>Trichinellida</taxon>
        <taxon>Trichinellidae</taxon>
        <taxon>Trichinella</taxon>
    </lineage>
</organism>
<name>A0A0V1JSR1_TRIPS</name>
<dbReference type="AlphaFoldDB" id="A0A0V1JSR1"/>
<evidence type="ECO:0000313" key="2">
    <source>
        <dbReference type="Proteomes" id="UP000054826"/>
    </source>
</evidence>
<protein>
    <submittedName>
        <fullName evidence="1">Uncharacterized protein</fullName>
    </submittedName>
</protein>
<sequence>MLIRPPSFIATSANKWIRDPAIICSEDHRNIVRKTSVHELVSKSQSSHVRHSRYQF</sequence>
<dbReference type="EMBL" id="JYDV01000056">
    <property type="protein sequence ID" value="KRZ37605.1"/>
    <property type="molecule type" value="Genomic_DNA"/>
</dbReference>
<dbReference type="Proteomes" id="UP000054826">
    <property type="component" value="Unassembled WGS sequence"/>
</dbReference>
<accession>A0A0V1JSR1</accession>
<comment type="caution">
    <text evidence="1">The sequence shown here is derived from an EMBL/GenBank/DDBJ whole genome shotgun (WGS) entry which is preliminary data.</text>
</comment>
<proteinExistence type="predicted"/>
<reference evidence="1 2" key="1">
    <citation type="submission" date="2015-01" db="EMBL/GenBank/DDBJ databases">
        <title>Evolution of Trichinella species and genotypes.</title>
        <authorList>
            <person name="Korhonen P.K."/>
            <person name="Edoardo P."/>
            <person name="Giuseppe L.R."/>
            <person name="Gasser R.B."/>
        </authorList>
    </citation>
    <scope>NUCLEOTIDE SEQUENCE [LARGE SCALE GENOMIC DNA]</scope>
    <source>
        <strain evidence="1">ISS176</strain>
    </source>
</reference>
<gene>
    <name evidence="1" type="ORF">T4C_4219</name>
</gene>